<dbReference type="Proteomes" id="UP001160152">
    <property type="component" value="Unassembled WGS sequence"/>
</dbReference>
<keyword evidence="5 9" id="KW-0812">Transmembrane</keyword>
<reference evidence="11 13" key="2">
    <citation type="submission" date="2022-09" db="EMBL/GenBank/DDBJ databases">
        <title>Intensive care unit water sources are persistently colonized with multi-drug resistant bacteria and are the site of extensive horizontal gene transfer of antibiotic resistance genes.</title>
        <authorList>
            <person name="Diorio-Toth L."/>
        </authorList>
    </citation>
    <scope>NUCLEOTIDE SEQUENCE [LARGE SCALE GENOMIC DNA]</scope>
    <source>
        <strain evidence="11 13">GD03901</strain>
    </source>
</reference>
<evidence type="ECO:0000313" key="12">
    <source>
        <dbReference type="Proteomes" id="UP000545074"/>
    </source>
</evidence>
<evidence type="ECO:0000256" key="7">
    <source>
        <dbReference type="ARBA" id="ARBA00023136"/>
    </source>
</evidence>
<sequence>MNDFTPWTALAGGALIGLAAALFAVANGRIAGISGLLGSLLQRGGEGRGEKASFLLGILAAPLLWQLFTALPPAHFTVSPGWLVVAGLLVGLGTRYAAGCTSGHGVCGLSRLSPRSAVATLSFMVAGFATVYILRHVLAGN</sequence>
<proteinExistence type="inferred from homology"/>
<dbReference type="RefSeq" id="WP_054889761.1">
    <property type="nucleotide sequence ID" value="NZ_BQIO01000013.1"/>
</dbReference>
<organism evidence="10 12">
    <name type="scientific">Pseudomonas juntendi</name>
    <dbReference type="NCBI Taxonomy" id="2666183"/>
    <lineage>
        <taxon>Bacteria</taxon>
        <taxon>Pseudomonadati</taxon>
        <taxon>Pseudomonadota</taxon>
        <taxon>Gammaproteobacteria</taxon>
        <taxon>Pseudomonadales</taxon>
        <taxon>Pseudomonadaceae</taxon>
        <taxon>Pseudomonas</taxon>
    </lineage>
</organism>
<evidence type="ECO:0000313" key="13">
    <source>
        <dbReference type="Proteomes" id="UP001160152"/>
    </source>
</evidence>
<evidence type="ECO:0000256" key="2">
    <source>
        <dbReference type="ARBA" id="ARBA00022448"/>
    </source>
</evidence>
<evidence type="ECO:0000256" key="8">
    <source>
        <dbReference type="ARBA" id="ARBA00035655"/>
    </source>
</evidence>
<dbReference type="AlphaFoldDB" id="A0A7W2KFB0"/>
<evidence type="ECO:0000256" key="9">
    <source>
        <dbReference type="SAM" id="Phobius"/>
    </source>
</evidence>
<keyword evidence="2" id="KW-0813">Transport</keyword>
<comment type="caution">
    <text evidence="10">The sequence shown here is derived from an EMBL/GenBank/DDBJ whole genome shotgun (WGS) entry which is preliminary data.</text>
</comment>
<dbReference type="Proteomes" id="UP000545074">
    <property type="component" value="Unassembled WGS sequence"/>
</dbReference>
<evidence type="ECO:0000256" key="6">
    <source>
        <dbReference type="ARBA" id="ARBA00022989"/>
    </source>
</evidence>
<gene>
    <name evidence="10" type="ORF">H4C80_09440</name>
    <name evidence="11" type="ORF">N5C70_10530</name>
</gene>
<feature type="transmembrane region" description="Helical" evidence="9">
    <location>
        <begin position="80"/>
        <end position="98"/>
    </location>
</feature>
<protein>
    <submittedName>
        <fullName evidence="10">YeeE/YedE family protein</fullName>
    </submittedName>
</protein>
<dbReference type="EMBL" id="JAOCBV010000001">
    <property type="protein sequence ID" value="MDH0757151.1"/>
    <property type="molecule type" value="Genomic_DNA"/>
</dbReference>
<keyword evidence="3" id="KW-1003">Cell membrane</keyword>
<dbReference type="PANTHER" id="PTHR30574:SF1">
    <property type="entry name" value="SULPHUR TRANSPORT DOMAIN-CONTAINING PROTEIN"/>
    <property type="match status" value="1"/>
</dbReference>
<comment type="subcellular location">
    <subcellularLocation>
        <location evidence="1">Cell inner membrane</location>
        <topology evidence="1">Multi-pass membrane protein</topology>
    </subcellularLocation>
</comment>
<evidence type="ECO:0000256" key="1">
    <source>
        <dbReference type="ARBA" id="ARBA00004429"/>
    </source>
</evidence>
<name>A0A7W2KFB0_9PSED</name>
<comment type="similarity">
    <text evidence="8">Belongs to the TsuA/YedE (TC 9.B.102) family.</text>
</comment>
<evidence type="ECO:0000256" key="4">
    <source>
        <dbReference type="ARBA" id="ARBA00022519"/>
    </source>
</evidence>
<dbReference type="InterPro" id="IPR007272">
    <property type="entry name" value="Sulf_transp_TsuA/YedE"/>
</dbReference>
<feature type="transmembrane region" description="Helical" evidence="9">
    <location>
        <begin position="118"/>
        <end position="138"/>
    </location>
</feature>
<dbReference type="GO" id="GO:0005886">
    <property type="term" value="C:plasma membrane"/>
    <property type="evidence" value="ECO:0007669"/>
    <property type="project" value="UniProtKB-SubCell"/>
</dbReference>
<dbReference type="PANTHER" id="PTHR30574">
    <property type="entry name" value="INNER MEMBRANE PROTEIN YEDE"/>
    <property type="match status" value="1"/>
</dbReference>
<feature type="transmembrane region" description="Helical" evidence="9">
    <location>
        <begin position="52"/>
        <end position="68"/>
    </location>
</feature>
<accession>A0A7W2KFB0</accession>
<reference evidence="10 12" key="1">
    <citation type="submission" date="2020-07" db="EMBL/GenBank/DDBJ databases">
        <title>Diversity of carbapenemase encoding genes among Pseudomonas putida group clinical isolates in a tertiary Brazilian hospital.</title>
        <authorList>
            <person name="Alberto-Lei F."/>
            <person name="Nodari C.S."/>
            <person name="Streling A.P."/>
            <person name="Paulino J.T."/>
            <person name="Bessa-Neto F.O."/>
            <person name="Cayo R."/>
            <person name="Gales A.C."/>
        </authorList>
    </citation>
    <scope>NUCLEOTIDE SEQUENCE [LARGE SCALE GENOMIC DNA]</scope>
    <source>
        <strain evidence="10 12">12815</strain>
    </source>
</reference>
<keyword evidence="6 9" id="KW-1133">Transmembrane helix</keyword>
<evidence type="ECO:0000313" key="11">
    <source>
        <dbReference type="EMBL" id="MDH0757151.1"/>
    </source>
</evidence>
<evidence type="ECO:0000313" key="10">
    <source>
        <dbReference type="EMBL" id="MBA6097342.1"/>
    </source>
</evidence>
<evidence type="ECO:0000256" key="5">
    <source>
        <dbReference type="ARBA" id="ARBA00022692"/>
    </source>
</evidence>
<keyword evidence="4" id="KW-0997">Cell inner membrane</keyword>
<keyword evidence="7 9" id="KW-0472">Membrane</keyword>
<dbReference type="EMBL" id="JACGCX010000004">
    <property type="protein sequence ID" value="MBA6097342.1"/>
    <property type="molecule type" value="Genomic_DNA"/>
</dbReference>
<evidence type="ECO:0000256" key="3">
    <source>
        <dbReference type="ARBA" id="ARBA00022475"/>
    </source>
</evidence>
<feature type="transmembrane region" description="Helical" evidence="9">
    <location>
        <begin position="6"/>
        <end position="31"/>
    </location>
</feature>